<protein>
    <submittedName>
        <fullName evidence="1">DUF1824 family protein</fullName>
    </submittedName>
</protein>
<dbReference type="KEGG" id="wna:KA717_30935"/>
<evidence type="ECO:0000313" key="1">
    <source>
        <dbReference type="EMBL" id="UXE60046.1"/>
    </source>
</evidence>
<reference evidence="1" key="1">
    <citation type="submission" date="2021-04" db="EMBL/GenBank/DDBJ databases">
        <title>Genome sequence of Woronichinia naegeliana from Washington state freshwater lake bloom.</title>
        <authorList>
            <person name="Dreher T.W."/>
        </authorList>
    </citation>
    <scope>NUCLEOTIDE SEQUENCE</scope>
    <source>
        <strain evidence="1">WA131</strain>
    </source>
</reference>
<dbReference type="EMBL" id="CP073041">
    <property type="protein sequence ID" value="UXE60046.1"/>
    <property type="molecule type" value="Genomic_DNA"/>
</dbReference>
<name>A0A977KU93_9CYAN</name>
<gene>
    <name evidence="1" type="ORF">KA717_30935</name>
</gene>
<dbReference type="Proteomes" id="UP001065613">
    <property type="component" value="Chromosome"/>
</dbReference>
<dbReference type="Pfam" id="PF08854">
    <property type="entry name" value="DUF1824"/>
    <property type="match status" value="1"/>
</dbReference>
<organism evidence="1">
    <name type="scientific">Woronichinia naegeliana WA131</name>
    <dbReference type="NCBI Taxonomy" id="2824559"/>
    <lineage>
        <taxon>Bacteria</taxon>
        <taxon>Bacillati</taxon>
        <taxon>Cyanobacteriota</taxon>
        <taxon>Cyanophyceae</taxon>
        <taxon>Synechococcales</taxon>
        <taxon>Coelosphaeriaceae</taxon>
        <taxon>Woronichinia</taxon>
    </lineage>
</organism>
<proteinExistence type="predicted"/>
<dbReference type="InterPro" id="IPR014953">
    <property type="entry name" value="DUF1824"/>
</dbReference>
<dbReference type="Gene3D" id="3.30.360.10">
    <property type="entry name" value="Dihydrodipicolinate Reductase, domain 2"/>
    <property type="match status" value="1"/>
</dbReference>
<dbReference type="AlphaFoldDB" id="A0A977KU93"/>
<dbReference type="SUPFAM" id="SSF160532">
    <property type="entry name" value="Ava3019-like"/>
    <property type="match status" value="1"/>
</dbReference>
<accession>A0A977KU93</accession>
<sequence>MPDLTPSTVVNSLSQNLALLKSYSCLTVKVPASTTEKEALQQAIIQVCQASEYENLGICADRLDVAITTLNQYLAALGYTGQLDSSIFPESKEYEPIYLKFNTQKMSHYSDRYEGTYRGVLIACQSEDQTLAGTYGYFPLDLFAPS</sequence>